<feature type="region of interest" description="Disordered" evidence="5">
    <location>
        <begin position="1"/>
        <end position="27"/>
    </location>
</feature>
<dbReference type="Gene3D" id="3.30.160.390">
    <property type="entry name" value="Integrase, DNA-binding domain"/>
    <property type="match status" value="1"/>
</dbReference>
<protein>
    <submittedName>
        <fullName evidence="7">Integrase</fullName>
    </submittedName>
</protein>
<evidence type="ECO:0000313" key="7">
    <source>
        <dbReference type="EMBL" id="KUR72480.1"/>
    </source>
</evidence>
<dbReference type="Pfam" id="PF14659">
    <property type="entry name" value="Phage_int_SAM_3"/>
    <property type="match status" value="1"/>
</dbReference>
<proteinExistence type="inferred from homology"/>
<dbReference type="Pfam" id="PF00589">
    <property type="entry name" value="Phage_integrase"/>
    <property type="match status" value="1"/>
</dbReference>
<organism evidence="7 8">
    <name type="scientific">Novosphingobium fuchskuhlense</name>
    <dbReference type="NCBI Taxonomy" id="1117702"/>
    <lineage>
        <taxon>Bacteria</taxon>
        <taxon>Pseudomonadati</taxon>
        <taxon>Pseudomonadota</taxon>
        <taxon>Alphaproteobacteria</taxon>
        <taxon>Sphingomonadales</taxon>
        <taxon>Sphingomonadaceae</taxon>
        <taxon>Novosphingobium</taxon>
    </lineage>
</organism>
<dbReference type="RefSeq" id="WP_067906691.1">
    <property type="nucleotide sequence ID" value="NZ_KQ954244.1"/>
</dbReference>
<dbReference type="AlphaFoldDB" id="A0A117UX57"/>
<dbReference type="GO" id="GO:0003677">
    <property type="term" value="F:DNA binding"/>
    <property type="evidence" value="ECO:0007669"/>
    <property type="project" value="UniProtKB-KW"/>
</dbReference>
<dbReference type="InterPro" id="IPR004107">
    <property type="entry name" value="Integrase_SAM-like_N"/>
</dbReference>
<keyword evidence="4" id="KW-0233">DNA recombination</keyword>
<evidence type="ECO:0000313" key="8">
    <source>
        <dbReference type="Proteomes" id="UP000058012"/>
    </source>
</evidence>
<dbReference type="InterPro" id="IPR025166">
    <property type="entry name" value="Integrase_DNA_bind_dom"/>
</dbReference>
<evidence type="ECO:0000256" key="5">
    <source>
        <dbReference type="SAM" id="MobiDB-lite"/>
    </source>
</evidence>
<dbReference type="InterPro" id="IPR002104">
    <property type="entry name" value="Integrase_catalytic"/>
</dbReference>
<evidence type="ECO:0000256" key="4">
    <source>
        <dbReference type="ARBA" id="ARBA00023172"/>
    </source>
</evidence>
<dbReference type="InterPro" id="IPR038488">
    <property type="entry name" value="Integrase_DNA-bd_sf"/>
</dbReference>
<dbReference type="Gene3D" id="1.10.150.130">
    <property type="match status" value="1"/>
</dbReference>
<dbReference type="STRING" id="1117702.AQZ52_04320"/>
<gene>
    <name evidence="7" type="ORF">AQZ52_04320</name>
</gene>
<keyword evidence="8" id="KW-1185">Reference proteome</keyword>
<dbReference type="InterPro" id="IPR010998">
    <property type="entry name" value="Integrase_recombinase_N"/>
</dbReference>
<evidence type="ECO:0000256" key="3">
    <source>
        <dbReference type="ARBA" id="ARBA00023125"/>
    </source>
</evidence>
<dbReference type="GO" id="GO:0015074">
    <property type="term" value="P:DNA integration"/>
    <property type="evidence" value="ECO:0007669"/>
    <property type="project" value="UniProtKB-KW"/>
</dbReference>
<dbReference type="PANTHER" id="PTHR30629">
    <property type="entry name" value="PROPHAGE INTEGRASE"/>
    <property type="match status" value="1"/>
</dbReference>
<dbReference type="CDD" id="cd00796">
    <property type="entry name" value="INT_Rci_Hp1_C"/>
    <property type="match status" value="1"/>
</dbReference>
<name>A0A117UX57_9SPHN</name>
<comment type="similarity">
    <text evidence="1">Belongs to the 'phage' integrase family.</text>
</comment>
<accession>A0A117UX57</accession>
<dbReference type="Pfam" id="PF13356">
    <property type="entry name" value="Arm-DNA-bind_3"/>
    <property type="match status" value="1"/>
</dbReference>
<evidence type="ECO:0000259" key="6">
    <source>
        <dbReference type="PROSITE" id="PS51898"/>
    </source>
</evidence>
<dbReference type="EMBL" id="LLZS01000003">
    <property type="protein sequence ID" value="KUR72480.1"/>
    <property type="molecule type" value="Genomic_DNA"/>
</dbReference>
<evidence type="ECO:0000256" key="2">
    <source>
        <dbReference type="ARBA" id="ARBA00022908"/>
    </source>
</evidence>
<dbReference type="PANTHER" id="PTHR30629:SF2">
    <property type="entry name" value="PROPHAGE INTEGRASE INTS-RELATED"/>
    <property type="match status" value="1"/>
</dbReference>
<keyword evidence="3" id="KW-0238">DNA-binding</keyword>
<evidence type="ECO:0000256" key="1">
    <source>
        <dbReference type="ARBA" id="ARBA00008857"/>
    </source>
</evidence>
<keyword evidence="2" id="KW-0229">DNA integration</keyword>
<dbReference type="InterPro" id="IPR011010">
    <property type="entry name" value="DNA_brk_join_enz"/>
</dbReference>
<dbReference type="SUPFAM" id="SSF56349">
    <property type="entry name" value="DNA breaking-rejoining enzymes"/>
    <property type="match status" value="1"/>
</dbReference>
<feature type="domain" description="Tyr recombinase" evidence="6">
    <location>
        <begin position="228"/>
        <end position="398"/>
    </location>
</feature>
<dbReference type="Proteomes" id="UP000058012">
    <property type="component" value="Unassembled WGS sequence"/>
</dbReference>
<sequence length="412" mass="45486">MSTNGHVVTSEAVRNAGSTRWRGSKSTSEKVKLNGNIARRKVIGQEFFWWDTELPGFGLRVFASGAKCWFVQFRQRGKQKRVALGRPPEMRAEKARALARAQLAKAALDGLPTAPKVFAKGKGGGGMLFSDYAPRFWDDYARHWKPSTRRGNRRSIFKELVGAFGRQRIDAIRKTDVLRWRDSWAARPGAFNRTIPILSVMMGYAEQLGLRPRGSNPCKGTPRYKRKLLERFLSAREFHRLAASLRAFEESDPIAVQAIRLLIYTGARHGEIVGLRWEGVQPPRLMLPDSKTGAKIIYLNRQACDVLEGLSTKAEVGLVFPSAGGDKPIALSVPWQAIRRHAALPDVRLHDLRNSFASVAIADGISLVVIGKLLGHALAETTERYAHLADEAIADAAKRVSGSLASCLGIAA</sequence>
<dbReference type="InterPro" id="IPR013762">
    <property type="entry name" value="Integrase-like_cat_sf"/>
</dbReference>
<reference evidence="7 8" key="1">
    <citation type="submission" date="2015-10" db="EMBL/GenBank/DDBJ databases">
        <title>Draft genome sequence of Novosphingobium fuchskuhlense DSM 25065 isolated from a surface water sample of the southwest basin of Lake Grosse Fuchskuhle.</title>
        <authorList>
            <person name="Ruckert C."/>
            <person name="Winkler A."/>
            <person name="Glaeser J."/>
            <person name="Grossart H.-P."/>
            <person name="Kalinowski J."/>
            <person name="Glaeser S."/>
        </authorList>
    </citation>
    <scope>NUCLEOTIDE SEQUENCE [LARGE SCALE GENOMIC DNA]</scope>
    <source>
        <strain evidence="7 8">FNE08-7</strain>
    </source>
</reference>
<dbReference type="InterPro" id="IPR050808">
    <property type="entry name" value="Phage_Integrase"/>
</dbReference>
<dbReference type="GO" id="GO:0006310">
    <property type="term" value="P:DNA recombination"/>
    <property type="evidence" value="ECO:0007669"/>
    <property type="project" value="UniProtKB-KW"/>
</dbReference>
<dbReference type="Gene3D" id="1.10.443.10">
    <property type="entry name" value="Intergrase catalytic core"/>
    <property type="match status" value="1"/>
</dbReference>
<comment type="caution">
    <text evidence="7">The sequence shown here is derived from an EMBL/GenBank/DDBJ whole genome shotgun (WGS) entry which is preliminary data.</text>
</comment>
<dbReference type="OrthoDB" id="7615137at2"/>
<dbReference type="PROSITE" id="PS51898">
    <property type="entry name" value="TYR_RECOMBINASE"/>
    <property type="match status" value="1"/>
</dbReference>